<gene>
    <name evidence="1" type="ORF">AV274_3932</name>
</gene>
<evidence type="ECO:0000313" key="1">
    <source>
        <dbReference type="EMBL" id="OAO14342.1"/>
    </source>
</evidence>
<dbReference type="AlphaFoldDB" id="A0A196SDY1"/>
<evidence type="ECO:0000313" key="2">
    <source>
        <dbReference type="Proteomes" id="UP000078348"/>
    </source>
</evidence>
<sequence length="329" mass="37037">MSTRKSTEGMELGLSSTLQELRVLLSGRESNAWEEYWKLMRKKVHLQLSEADYVLLTFLTSCSVASIDRSRCQTQLQELSTHLDDYCKFPLSTTDYCLATLESLSFSTVLPTAAHALNPDTTRVFDFLIADPALFCTPNKRATNFFEFFLSWPPSRQLHEIMLNEMKKNGKDTSYVHQMSYITPLLIHLAFQKPHHPFTLTQPVPCFSNYNPCQLAISDLDFMKGRITSVCSLLGVTASASAIDTITLAGSVFIMRILMLLHKASFTKAQVVASQGAGNVVIDSTTLVEILQFAKQFLGPLGEREVMKLRMYSTRFPEMTESEMNQLGL</sequence>
<name>A0A196SDY1_BLAHN</name>
<dbReference type="Proteomes" id="UP000078348">
    <property type="component" value="Unassembled WGS sequence"/>
</dbReference>
<comment type="caution">
    <text evidence="1">The sequence shown here is derived from an EMBL/GenBank/DDBJ whole genome shotgun (WGS) entry which is preliminary data.</text>
</comment>
<reference evidence="1 2" key="1">
    <citation type="submission" date="2016-05" db="EMBL/GenBank/DDBJ databases">
        <title>Nuclear genome of Blastocystis sp. subtype 1 NandII.</title>
        <authorList>
            <person name="Gentekaki E."/>
            <person name="Curtis B."/>
            <person name="Stairs C."/>
            <person name="Eme L."/>
            <person name="Herman E."/>
            <person name="Klimes V."/>
            <person name="Arias M.C."/>
            <person name="Elias M."/>
            <person name="Hilliou F."/>
            <person name="Klute M."/>
            <person name="Malik S.-B."/>
            <person name="Pightling A."/>
            <person name="Rachubinski R."/>
            <person name="Salas D."/>
            <person name="Schlacht A."/>
            <person name="Suga H."/>
            <person name="Archibald J."/>
            <person name="Ball S.G."/>
            <person name="Clark G."/>
            <person name="Dacks J."/>
            <person name="Van Der Giezen M."/>
            <person name="Tsaousis A."/>
            <person name="Roger A."/>
        </authorList>
    </citation>
    <scope>NUCLEOTIDE SEQUENCE [LARGE SCALE GENOMIC DNA]</scope>
    <source>
        <strain evidence="2">ATCC 50177 / NandII</strain>
    </source>
</reference>
<keyword evidence="2" id="KW-1185">Reference proteome</keyword>
<proteinExistence type="predicted"/>
<organism evidence="1 2">
    <name type="scientific">Blastocystis sp. subtype 1 (strain ATCC 50177 / NandII)</name>
    <dbReference type="NCBI Taxonomy" id="478820"/>
    <lineage>
        <taxon>Eukaryota</taxon>
        <taxon>Sar</taxon>
        <taxon>Stramenopiles</taxon>
        <taxon>Bigyra</taxon>
        <taxon>Opalozoa</taxon>
        <taxon>Opalinata</taxon>
        <taxon>Blastocystidae</taxon>
        <taxon>Blastocystis</taxon>
    </lineage>
</organism>
<protein>
    <submittedName>
        <fullName evidence="1">Uncharacterized protein</fullName>
    </submittedName>
</protein>
<accession>A0A196SDY1</accession>
<dbReference type="EMBL" id="LXWW01000255">
    <property type="protein sequence ID" value="OAO14342.1"/>
    <property type="molecule type" value="Genomic_DNA"/>
</dbReference>